<dbReference type="SUPFAM" id="SSF54695">
    <property type="entry name" value="POZ domain"/>
    <property type="match status" value="1"/>
</dbReference>
<feature type="domain" description="BTB" evidence="2">
    <location>
        <begin position="33"/>
        <end position="104"/>
    </location>
</feature>
<dbReference type="PROSITE" id="PS50097">
    <property type="entry name" value="BTB"/>
    <property type="match status" value="1"/>
</dbReference>
<evidence type="ECO:0000313" key="3">
    <source>
        <dbReference type="EMBL" id="KAJ7319061.1"/>
    </source>
</evidence>
<proteinExistence type="predicted"/>
<dbReference type="Pfam" id="PF00651">
    <property type="entry name" value="BTB"/>
    <property type="match status" value="1"/>
</dbReference>
<dbReference type="EMBL" id="JARIHO010000055">
    <property type="protein sequence ID" value="KAJ7319061.1"/>
    <property type="molecule type" value="Genomic_DNA"/>
</dbReference>
<dbReference type="SMART" id="SM00225">
    <property type="entry name" value="BTB"/>
    <property type="match status" value="1"/>
</dbReference>
<reference evidence="3" key="1">
    <citation type="submission" date="2023-03" db="EMBL/GenBank/DDBJ databases">
        <title>Massive genome expansion in bonnet fungi (Mycena s.s.) driven by repeated elements and novel gene families across ecological guilds.</title>
        <authorList>
            <consortium name="Lawrence Berkeley National Laboratory"/>
            <person name="Harder C.B."/>
            <person name="Miyauchi S."/>
            <person name="Viragh M."/>
            <person name="Kuo A."/>
            <person name="Thoen E."/>
            <person name="Andreopoulos B."/>
            <person name="Lu D."/>
            <person name="Skrede I."/>
            <person name="Drula E."/>
            <person name="Henrissat B."/>
            <person name="Morin E."/>
            <person name="Kohler A."/>
            <person name="Barry K."/>
            <person name="LaButti K."/>
            <person name="Morin E."/>
            <person name="Salamov A."/>
            <person name="Lipzen A."/>
            <person name="Mereny Z."/>
            <person name="Hegedus B."/>
            <person name="Baldrian P."/>
            <person name="Stursova M."/>
            <person name="Weitz H."/>
            <person name="Taylor A."/>
            <person name="Grigoriev I.V."/>
            <person name="Nagy L.G."/>
            <person name="Martin F."/>
            <person name="Kauserud H."/>
        </authorList>
    </citation>
    <scope>NUCLEOTIDE SEQUENCE</scope>
    <source>
        <strain evidence="3">CBHHK002</strain>
    </source>
</reference>
<dbReference type="Proteomes" id="UP001218218">
    <property type="component" value="Unassembled WGS sequence"/>
</dbReference>
<evidence type="ECO:0000256" key="1">
    <source>
        <dbReference type="SAM" id="MobiDB-lite"/>
    </source>
</evidence>
<dbReference type="CDD" id="cd18186">
    <property type="entry name" value="BTB_POZ_ZBTB_KLHL-like"/>
    <property type="match status" value="1"/>
</dbReference>
<name>A0AAD6ZE85_9AGAR</name>
<evidence type="ECO:0000313" key="4">
    <source>
        <dbReference type="Proteomes" id="UP001218218"/>
    </source>
</evidence>
<accession>A0AAD6ZE85</accession>
<dbReference type="AlphaFoldDB" id="A0AAD6ZE85"/>
<organism evidence="3 4">
    <name type="scientific">Mycena albidolilacea</name>
    <dbReference type="NCBI Taxonomy" id="1033008"/>
    <lineage>
        <taxon>Eukaryota</taxon>
        <taxon>Fungi</taxon>
        <taxon>Dikarya</taxon>
        <taxon>Basidiomycota</taxon>
        <taxon>Agaricomycotina</taxon>
        <taxon>Agaricomycetes</taxon>
        <taxon>Agaricomycetidae</taxon>
        <taxon>Agaricales</taxon>
        <taxon>Marasmiineae</taxon>
        <taxon>Mycenaceae</taxon>
        <taxon>Mycena</taxon>
    </lineage>
</organism>
<feature type="region of interest" description="Disordered" evidence="1">
    <location>
        <begin position="1"/>
        <end position="20"/>
    </location>
</feature>
<gene>
    <name evidence="3" type="ORF">DFH08DRAFT_713983</name>
</gene>
<dbReference type="Gene3D" id="3.30.710.10">
    <property type="entry name" value="Potassium Channel Kv1.1, Chain A"/>
    <property type="match status" value="1"/>
</dbReference>
<dbReference type="InterPro" id="IPR000210">
    <property type="entry name" value="BTB/POZ_dom"/>
</dbReference>
<keyword evidence="4" id="KW-1185">Reference proteome</keyword>
<sequence>MSQSNTSESPPAKRRRMDGAEELTRSDIWHDDGSVVLQVESTLFRVHWSVISLHSPFFRGMRDLPQPAEQPSIEGCPVVVLHDSSEDVQYFLHALYNPHLFNEEKLSFPFIAAIVRVGRKYDFKNLLAAAVQRLRLENPTTFDKYEAMTRVEGSTISFTTQLMSSQPGIILDILTLVRESNLFELLPSAYLRALLCHSQEMILDGVLSSNGRLVKLSFQDQRICILGRQKMSEAQWSHGTFFDWITSDTHLPGCTGGLGCTATKRIIFYNVLQKAKALAPFTLISVTQLCPVCLSHHQEVMAEVREDIWEELPSFFGLPPWGELKNDI</sequence>
<evidence type="ECO:0000259" key="2">
    <source>
        <dbReference type="PROSITE" id="PS50097"/>
    </source>
</evidence>
<dbReference type="InterPro" id="IPR011333">
    <property type="entry name" value="SKP1/BTB/POZ_sf"/>
</dbReference>
<comment type="caution">
    <text evidence="3">The sequence shown here is derived from an EMBL/GenBank/DDBJ whole genome shotgun (WGS) entry which is preliminary data.</text>
</comment>
<protein>
    <recommendedName>
        <fullName evidence="2">BTB domain-containing protein</fullName>
    </recommendedName>
</protein>